<dbReference type="Proteomes" id="UP000294200">
    <property type="component" value="Unassembled WGS sequence"/>
</dbReference>
<name>A0A4R0X2U3_9BURK</name>
<organism evidence="2 3">
    <name type="scientific">Paraburkholderia steynii</name>
    <dbReference type="NCBI Taxonomy" id="1245441"/>
    <lineage>
        <taxon>Bacteria</taxon>
        <taxon>Pseudomonadati</taxon>
        <taxon>Pseudomonadota</taxon>
        <taxon>Betaproteobacteria</taxon>
        <taxon>Burkholderiales</taxon>
        <taxon>Burkholderiaceae</taxon>
        <taxon>Paraburkholderia</taxon>
    </lineage>
</organism>
<evidence type="ECO:0000256" key="1">
    <source>
        <dbReference type="SAM" id="MobiDB-lite"/>
    </source>
</evidence>
<comment type="caution">
    <text evidence="2">The sequence shown here is derived from an EMBL/GenBank/DDBJ whole genome shotgun (WGS) entry which is preliminary data.</text>
</comment>
<sequence length="155" mass="16831">MELDLIAAYAHALMITGAITKRSAGHMGEGLQLRCRSVMPSRHDRLLCELTMHFYRVSNFEGACMFASEAAHWVRACGRDASAVESMLAVSLHMKGEVSSSARLWERVVQSGKGSGIEAVEPAQLAIRLLPAGAGRQGEKSLVDESGFGSRTRRQ</sequence>
<reference evidence="2 3" key="1">
    <citation type="submission" date="2017-02" db="EMBL/GenBank/DDBJ databases">
        <title>Paraburkholderia sophoroidis sp. nov. and Paraburkholderia steynii sp. nov. rhizobial symbionts of the fynbos legume Hypocalyptus sophoroides.</title>
        <authorList>
            <person name="Steenkamp E.T."/>
            <person name="Beukes C.W."/>
            <person name="Van Zyl E."/>
            <person name="Avontuur J."/>
            <person name="Chan W.Y."/>
            <person name="Hassen A."/>
            <person name="Palmer M."/>
            <person name="Mthombeni L."/>
            <person name="Phalane F."/>
            <person name="Sereme K."/>
            <person name="Venter S.N."/>
        </authorList>
    </citation>
    <scope>NUCLEOTIDE SEQUENCE [LARGE SCALE GENOMIC DNA]</scope>
    <source>
        <strain evidence="2 3">HC1.1ba</strain>
    </source>
</reference>
<evidence type="ECO:0000313" key="3">
    <source>
        <dbReference type="Proteomes" id="UP000294200"/>
    </source>
</evidence>
<feature type="region of interest" description="Disordered" evidence="1">
    <location>
        <begin position="136"/>
        <end position="155"/>
    </location>
</feature>
<gene>
    <name evidence="2" type="ORF">BZM27_53885</name>
</gene>
<keyword evidence="3" id="KW-1185">Reference proteome</keyword>
<dbReference type="EMBL" id="MWML01000839">
    <property type="protein sequence ID" value="TCG02705.1"/>
    <property type="molecule type" value="Genomic_DNA"/>
</dbReference>
<accession>A0A4R0X2U3</accession>
<evidence type="ECO:0000313" key="2">
    <source>
        <dbReference type="EMBL" id="TCG02705.1"/>
    </source>
</evidence>
<dbReference type="AlphaFoldDB" id="A0A4R0X2U3"/>
<proteinExistence type="predicted"/>
<protein>
    <submittedName>
        <fullName evidence="2">Uncharacterized protein</fullName>
    </submittedName>
</protein>